<keyword evidence="1" id="KW-1133">Transmembrane helix</keyword>
<proteinExistence type="predicted"/>
<dbReference type="Pfam" id="PF16344">
    <property type="entry name" value="FecR_C"/>
    <property type="match status" value="1"/>
</dbReference>
<gene>
    <name evidence="4" type="ORF">GCM10023143_10570</name>
</gene>
<sequence>MTKKQFIRILHKYRRSKATEKECRFIETYYALFDGEPGTEDDLTREEREELKQRIKNQVWENIYNHEASQAKERKLFVRPARIAAAVLMLLAAGVFCYLMTRRAPGHKNALAKRETGRYENNVSPGGHKAVLTLSNGQQVTLGNSSAGVLAKQGGVIIRKQDSGELVYHNASGEAATGQVYYNTITTPQGGEYKIVLSDGTKVWLNARTVLLYPTAFTGNVRRITLSGEAYFEVAQEEHTPFIVEAGHTKIQVLGTHFNVNAYEDEGAVRTTLSEGAVRVSAGKESRLLKPGEQASLNNRTGRLKVKPADVDRALAWKNGLFYFNNTDIQTILREVARWYDVEIVYQAKDLEGKRFSGVMSRYAEVSALLERLELTGTVHFKVEGRTIIVLD</sequence>
<dbReference type="InterPro" id="IPR006860">
    <property type="entry name" value="FecR"/>
</dbReference>
<evidence type="ECO:0000256" key="1">
    <source>
        <dbReference type="SAM" id="Phobius"/>
    </source>
</evidence>
<dbReference type="Pfam" id="PF04773">
    <property type="entry name" value="FecR"/>
    <property type="match status" value="1"/>
</dbReference>
<dbReference type="EMBL" id="BAABFN010000002">
    <property type="protein sequence ID" value="GAA4305358.1"/>
    <property type="molecule type" value="Genomic_DNA"/>
</dbReference>
<organism evidence="4 5">
    <name type="scientific">Compostibacter hankyongensis</name>
    <dbReference type="NCBI Taxonomy" id="1007089"/>
    <lineage>
        <taxon>Bacteria</taxon>
        <taxon>Pseudomonadati</taxon>
        <taxon>Bacteroidota</taxon>
        <taxon>Chitinophagia</taxon>
        <taxon>Chitinophagales</taxon>
        <taxon>Chitinophagaceae</taxon>
        <taxon>Compostibacter</taxon>
    </lineage>
</organism>
<keyword evidence="1" id="KW-0472">Membrane</keyword>
<accession>A0ABP8FJQ7</accession>
<feature type="domain" description="Protein FecR C-terminal" evidence="3">
    <location>
        <begin position="322"/>
        <end position="390"/>
    </location>
</feature>
<feature type="transmembrane region" description="Helical" evidence="1">
    <location>
        <begin position="83"/>
        <end position="101"/>
    </location>
</feature>
<dbReference type="InterPro" id="IPR032508">
    <property type="entry name" value="FecR_C"/>
</dbReference>
<dbReference type="Proteomes" id="UP001501207">
    <property type="component" value="Unassembled WGS sequence"/>
</dbReference>
<keyword evidence="1" id="KW-0812">Transmembrane</keyword>
<dbReference type="InterPro" id="IPR012373">
    <property type="entry name" value="Ferrdict_sens_TM"/>
</dbReference>
<feature type="domain" description="FecR protein" evidence="2">
    <location>
        <begin position="184"/>
        <end position="279"/>
    </location>
</feature>
<dbReference type="Gene3D" id="2.60.120.1440">
    <property type="match status" value="1"/>
</dbReference>
<name>A0ABP8FJQ7_9BACT</name>
<evidence type="ECO:0000259" key="3">
    <source>
        <dbReference type="Pfam" id="PF16344"/>
    </source>
</evidence>
<protein>
    <submittedName>
        <fullName evidence="4">DUF4974 domain-containing protein</fullName>
    </submittedName>
</protein>
<reference evidence="5" key="1">
    <citation type="journal article" date="2019" name="Int. J. Syst. Evol. Microbiol.">
        <title>The Global Catalogue of Microorganisms (GCM) 10K type strain sequencing project: providing services to taxonomists for standard genome sequencing and annotation.</title>
        <authorList>
            <consortium name="The Broad Institute Genomics Platform"/>
            <consortium name="The Broad Institute Genome Sequencing Center for Infectious Disease"/>
            <person name="Wu L."/>
            <person name="Ma J."/>
        </authorList>
    </citation>
    <scope>NUCLEOTIDE SEQUENCE [LARGE SCALE GENOMIC DNA]</scope>
    <source>
        <strain evidence="5">JCM 17664</strain>
    </source>
</reference>
<dbReference type="PANTHER" id="PTHR30273:SF2">
    <property type="entry name" value="PROTEIN FECR"/>
    <property type="match status" value="1"/>
</dbReference>
<keyword evidence="5" id="KW-1185">Reference proteome</keyword>
<evidence type="ECO:0000313" key="5">
    <source>
        <dbReference type="Proteomes" id="UP001501207"/>
    </source>
</evidence>
<comment type="caution">
    <text evidence="4">The sequence shown here is derived from an EMBL/GenBank/DDBJ whole genome shotgun (WGS) entry which is preliminary data.</text>
</comment>
<evidence type="ECO:0000313" key="4">
    <source>
        <dbReference type="EMBL" id="GAA4305358.1"/>
    </source>
</evidence>
<evidence type="ECO:0000259" key="2">
    <source>
        <dbReference type="Pfam" id="PF04773"/>
    </source>
</evidence>
<dbReference type="PANTHER" id="PTHR30273">
    <property type="entry name" value="PERIPLASMIC SIGNAL SENSOR AND SIGMA FACTOR ACTIVATOR FECR-RELATED"/>
    <property type="match status" value="1"/>
</dbReference>
<dbReference type="RefSeq" id="WP_344976592.1">
    <property type="nucleotide sequence ID" value="NZ_BAABFN010000002.1"/>
</dbReference>
<dbReference type="Gene3D" id="3.55.50.30">
    <property type="match status" value="1"/>
</dbReference>